<dbReference type="Proteomes" id="UP000008952">
    <property type="component" value="Unassembled WGS sequence"/>
</dbReference>
<dbReference type="HOGENOM" id="CLU_3212913_0_0_5"/>
<accession>J0ZKW3</accession>
<dbReference type="RefSeq" id="WP_008040010.1">
    <property type="nucleotide sequence ID" value="NZ_JH725147.1"/>
</dbReference>
<dbReference type="AlphaFoldDB" id="J0ZKW3"/>
<protein>
    <submittedName>
        <fullName evidence="1">Uncharacterized protein</fullName>
    </submittedName>
</protein>
<sequence length="44" mass="4962">MELVFKQSQIGDELHKIIVLFDGFSDSNLNISFISKKTIAFDGD</sequence>
<evidence type="ECO:0000313" key="2">
    <source>
        <dbReference type="Proteomes" id="UP000008952"/>
    </source>
</evidence>
<keyword evidence="2" id="KW-1185">Reference proteome</keyword>
<dbReference type="EMBL" id="AIMB01000008">
    <property type="protein sequence ID" value="EJF89003.1"/>
    <property type="molecule type" value="Genomic_DNA"/>
</dbReference>
<comment type="caution">
    <text evidence="1">The sequence shown here is derived from an EMBL/GenBank/DDBJ whole genome shotgun (WGS) entry which is preliminary data.</text>
</comment>
<proteinExistence type="predicted"/>
<dbReference type="PATRIC" id="fig|1094558.3.peg.1658"/>
<name>J0ZKW3_9HYPH</name>
<reference evidence="1 2" key="1">
    <citation type="submission" date="2012-03" db="EMBL/GenBank/DDBJ databases">
        <title>The Genome Sequence of Bartonella tamiae Th239.</title>
        <authorList>
            <consortium name="The Broad Institute Genome Sequencing Platform"/>
            <consortium name="The Broad Institute Genome Sequencing Center for Infectious Disease"/>
            <person name="Feldgarden M."/>
            <person name="Kirby J."/>
            <person name="Kosoy M."/>
            <person name="Birtles R."/>
            <person name="Probert W.S."/>
            <person name="Chiaraviglio L."/>
            <person name="Young S.K."/>
            <person name="Zeng Q."/>
            <person name="Gargeya S."/>
            <person name="Fitzgerald M."/>
            <person name="Haas B."/>
            <person name="Abouelleil A."/>
            <person name="Alvarado L."/>
            <person name="Arachchi H.M."/>
            <person name="Berlin A."/>
            <person name="Chapman S.B."/>
            <person name="Gearin G."/>
            <person name="Goldberg J."/>
            <person name="Griggs A."/>
            <person name="Gujja S."/>
            <person name="Hansen M."/>
            <person name="Heiman D."/>
            <person name="Howarth C."/>
            <person name="Larimer J."/>
            <person name="Lui A."/>
            <person name="MacDonald P.J.P."/>
            <person name="McCowen C."/>
            <person name="Montmayeur A."/>
            <person name="Murphy C."/>
            <person name="Neiman D."/>
            <person name="Pearson M."/>
            <person name="Priest M."/>
            <person name="Roberts A."/>
            <person name="Saif S."/>
            <person name="Shea T."/>
            <person name="Sisk P."/>
            <person name="Stolte C."/>
            <person name="Sykes S."/>
            <person name="Wortman J."/>
            <person name="Nusbaum C."/>
            <person name="Birren B."/>
        </authorList>
    </citation>
    <scope>NUCLEOTIDE SEQUENCE [LARGE SCALE GENOMIC DNA]</scope>
    <source>
        <strain evidence="1 2">Th239</strain>
    </source>
</reference>
<organism evidence="1 2">
    <name type="scientific">Bartonella tamiae Th239</name>
    <dbReference type="NCBI Taxonomy" id="1094558"/>
    <lineage>
        <taxon>Bacteria</taxon>
        <taxon>Pseudomonadati</taxon>
        <taxon>Pseudomonadota</taxon>
        <taxon>Alphaproteobacteria</taxon>
        <taxon>Hyphomicrobiales</taxon>
        <taxon>Bartonellaceae</taxon>
        <taxon>Bartonella</taxon>
    </lineage>
</organism>
<evidence type="ECO:0000313" key="1">
    <source>
        <dbReference type="EMBL" id="EJF89003.1"/>
    </source>
</evidence>
<gene>
    <name evidence="1" type="ORF">ME5_01554</name>
</gene>